<reference evidence="1" key="1">
    <citation type="submission" date="2020-02" db="EMBL/GenBank/DDBJ databases">
        <authorList>
            <person name="Meier V. D."/>
        </authorList>
    </citation>
    <scope>NUCLEOTIDE SEQUENCE</scope>
    <source>
        <strain evidence="1">AVDCRST_MAG91</strain>
    </source>
</reference>
<dbReference type="EMBL" id="CADCVX010000495">
    <property type="protein sequence ID" value="CAA9529093.1"/>
    <property type="molecule type" value="Genomic_DNA"/>
</dbReference>
<sequence>MEAAVVGGSGGNSLTIAADSCRQNFRTVSRRGDGISLAKSH</sequence>
<accession>A0A6J4TQX5</accession>
<organism evidence="1">
    <name type="scientific">uncultured Sphingomonadaceae bacterium</name>
    <dbReference type="NCBI Taxonomy" id="169976"/>
    <lineage>
        <taxon>Bacteria</taxon>
        <taxon>Pseudomonadati</taxon>
        <taxon>Pseudomonadota</taxon>
        <taxon>Alphaproteobacteria</taxon>
        <taxon>Sphingomonadales</taxon>
        <taxon>Sphingomonadaceae</taxon>
        <taxon>environmental samples</taxon>
    </lineage>
</organism>
<name>A0A6J4TQX5_9SPHN</name>
<dbReference type="AlphaFoldDB" id="A0A6J4TQX5"/>
<gene>
    <name evidence="1" type="ORF">AVDCRST_MAG91-2805</name>
</gene>
<evidence type="ECO:0000313" key="1">
    <source>
        <dbReference type="EMBL" id="CAA9529093.1"/>
    </source>
</evidence>
<protein>
    <submittedName>
        <fullName evidence="1">Uncharacterized protein</fullName>
    </submittedName>
</protein>
<proteinExistence type="predicted"/>